<dbReference type="OrthoDB" id="9807535at2"/>
<dbReference type="InterPro" id="IPR011008">
    <property type="entry name" value="Dimeric_a/b-barrel"/>
</dbReference>
<dbReference type="PANTHER" id="PTHR35174:SF4">
    <property type="entry name" value="BLL7163 PROTEIN"/>
    <property type="match status" value="1"/>
</dbReference>
<dbReference type="RefSeq" id="WP_068615640.1">
    <property type="nucleotide sequence ID" value="NZ_CP016268.1"/>
</dbReference>
<dbReference type="SUPFAM" id="SSF54909">
    <property type="entry name" value="Dimeric alpha+beta barrel"/>
    <property type="match status" value="1"/>
</dbReference>
<dbReference type="InterPro" id="IPR005545">
    <property type="entry name" value="YCII"/>
</dbReference>
<dbReference type="Gene3D" id="3.30.70.1060">
    <property type="entry name" value="Dimeric alpha+beta barrel"/>
    <property type="match status" value="1"/>
</dbReference>
<feature type="domain" description="YCII-related" evidence="2">
    <location>
        <begin position="1"/>
        <end position="112"/>
    </location>
</feature>
<sequence>MRFMLIVKASDDSEAGVMPREELLRKIIKYEEALVEAGVLLTGEGLQPSSKGVRVRFAGNDWSVTDGPFLETKELIAGYWLWQCDSMETAIEWLKRAPFERGAEVELRRVLETDDFGDELTPALREKEVKLRERIAVTNHDGKKTEEP</sequence>
<gene>
    <name evidence="3" type="ORF">BA177_09295</name>
</gene>
<dbReference type="PANTHER" id="PTHR35174">
    <property type="entry name" value="BLL7171 PROTEIN-RELATED"/>
    <property type="match status" value="1"/>
</dbReference>
<name>A0A193LFT6_9GAMM</name>
<dbReference type="KEGG" id="woc:BA177_09295"/>
<evidence type="ECO:0000256" key="1">
    <source>
        <dbReference type="ARBA" id="ARBA00007689"/>
    </source>
</evidence>
<accession>A0A193LFT6</accession>
<dbReference type="Proteomes" id="UP000092695">
    <property type="component" value="Chromosome"/>
</dbReference>
<evidence type="ECO:0000259" key="2">
    <source>
        <dbReference type="Pfam" id="PF03795"/>
    </source>
</evidence>
<dbReference type="Pfam" id="PF03795">
    <property type="entry name" value="YCII"/>
    <property type="match status" value="1"/>
</dbReference>
<dbReference type="AlphaFoldDB" id="A0A193LFT6"/>
<dbReference type="EMBL" id="CP016268">
    <property type="protein sequence ID" value="ANO51367.1"/>
    <property type="molecule type" value="Genomic_DNA"/>
</dbReference>
<dbReference type="STRING" id="1548547.BA177_09295"/>
<organism evidence="3 4">
    <name type="scientific">Woeseia oceani</name>
    <dbReference type="NCBI Taxonomy" id="1548547"/>
    <lineage>
        <taxon>Bacteria</taxon>
        <taxon>Pseudomonadati</taxon>
        <taxon>Pseudomonadota</taxon>
        <taxon>Gammaproteobacteria</taxon>
        <taxon>Woeseiales</taxon>
        <taxon>Woeseiaceae</taxon>
        <taxon>Woeseia</taxon>
    </lineage>
</organism>
<proteinExistence type="inferred from homology"/>
<keyword evidence="4" id="KW-1185">Reference proteome</keyword>
<comment type="similarity">
    <text evidence="1">Belongs to the YciI family.</text>
</comment>
<evidence type="ECO:0000313" key="4">
    <source>
        <dbReference type="Proteomes" id="UP000092695"/>
    </source>
</evidence>
<protein>
    <submittedName>
        <fullName evidence="3">Dehydrogenase</fullName>
    </submittedName>
</protein>
<evidence type="ECO:0000313" key="3">
    <source>
        <dbReference type="EMBL" id="ANO51367.1"/>
    </source>
</evidence>
<reference evidence="3 4" key="1">
    <citation type="submission" date="2016-06" db="EMBL/GenBank/DDBJ databases">
        <title>Complete genome sequence of a deep-branching marine Gamma Proteobacterium Woeseia oceani type strain XK5.</title>
        <authorList>
            <person name="Mu D."/>
            <person name="Du Z."/>
        </authorList>
    </citation>
    <scope>NUCLEOTIDE SEQUENCE [LARGE SCALE GENOMIC DNA]</scope>
    <source>
        <strain evidence="3 4">XK5</strain>
    </source>
</reference>